<dbReference type="OrthoDB" id="10649509at2759"/>
<organism evidence="1 2">
    <name type="scientific">Tritrichomonas foetus</name>
    <dbReference type="NCBI Taxonomy" id="1144522"/>
    <lineage>
        <taxon>Eukaryota</taxon>
        <taxon>Metamonada</taxon>
        <taxon>Parabasalia</taxon>
        <taxon>Tritrichomonadida</taxon>
        <taxon>Tritrichomonadidae</taxon>
        <taxon>Tritrichomonas</taxon>
    </lineage>
</organism>
<dbReference type="AlphaFoldDB" id="A0A1J4JRA8"/>
<evidence type="ECO:0008006" key="3">
    <source>
        <dbReference type="Google" id="ProtNLM"/>
    </source>
</evidence>
<dbReference type="GeneID" id="94843724"/>
<sequence>MKRFLFSRARNHQIGPQKDEYDPDQRPISLGTIVAPNVRPPSNFNSFMNGSARNANSSYKRRHTSLVNSMTSLNTFSSVNSLDFRNSLDTNDIIQTSDPFVGRSNNMSESRLNDVYSEGGVRERHMKALSSFNNVASNSRQFLTGQSLKSSLSHTMTLIKKPLPSFPSKTTADTFSCEYEPSEVKDPNTRSLISRFIKSSHQVDLLKGYQSQIIDDSHRQQDFNPLIKKEFLAKYLHDHTKHENAFVIQQAFRIYLKRRSFNRFIRINIQIRRNLTKLTFITWRLSTENDPVKLKQNFFKLKEVYNYFCQRFEIRQLAPFRLFYITQQLFLPDGYTPEFIYQFFYLMHCQSMSKIMKEWAHVARNRIRHRKMLAKVRFSMKKFSSVGYVYHIFVMWQRYTEWVKENRNNPTKKYIKLKTIEISVFWNVREAALNSKRSRIKRATEFSIKRVSAKAVRALYNRSIESYTRASVNQTADIFRNRTLQALAHRAWLRYMQKRLQELQVLRDAMKSWYSHVYSMAKVKARIKLAETLSTENFLIKVMNNWFKTARMLRMRRIRMALRIQKKPSSMFMVIFMLRDEYELSFQALCYRMWIRFVRARKRWTYFTKWCRNPELEKERQMIVLNDLKRASHLKIVRRGFVSTSNFFPRHTWVSLELTMNALLLINQHTQKSLSKTENTEDAQWKFLTEKVTENEEEDVTSLFNAALLSRCFLLKLHDIKKYEICKLHRDRESGNPDFEKFRSLEELEKQLTSNIILLRRRTIDKVRRDHAILSSFVSHISAHEMHNHLNAFTTCDRNVGFEGVNGVKMEHGNLLDTIDLTPICTFPDVDESIEFLVKTNYQAAGKITSTFQSTCDKVMSEFSNRLRDPNYFTMKLTNSFSSDSSAQFTLSNFQPGSSLNSTFNKQNGNMNTSAPIQNNKISAYVIQKPLPKDPLFALVHNNEQQDTAFTILNLKRTLDKLPTLEDIILAISSFFNDVCMIQLDITETKSLVKLNEICTDVEQSVRHQMQKHLALFMAEIAGFSNLDQVPLKIHAPTSAVNCVSAIFTIHDALKKTSLSQYCDECPFSSKHRSDDKLLISSQEKLWNALRLMFPGKLDLPNENASSMLNLSSLTKRRGNKSTVFNMSGSTQNFEETLGSGEAFLACYLLPYILNFDSVIDFVRDEMVSRKATVKKGNS</sequence>
<reference evidence="1" key="1">
    <citation type="submission" date="2016-10" db="EMBL/GenBank/DDBJ databases">
        <authorList>
            <person name="Benchimol M."/>
            <person name="Almeida L.G."/>
            <person name="Vasconcelos A.T."/>
            <person name="Perreira-Neves A."/>
            <person name="Rosa I.A."/>
            <person name="Tasca T."/>
            <person name="Bogo M.R."/>
            <person name="de Souza W."/>
        </authorList>
    </citation>
    <scope>NUCLEOTIDE SEQUENCE [LARGE SCALE GENOMIC DNA]</scope>
    <source>
        <strain evidence="1">K</strain>
    </source>
</reference>
<dbReference type="VEuPathDB" id="TrichDB:TRFO_33329"/>
<keyword evidence="2" id="KW-1185">Reference proteome</keyword>
<comment type="caution">
    <text evidence="1">The sequence shown here is derived from an EMBL/GenBank/DDBJ whole genome shotgun (WGS) entry which is preliminary data.</text>
</comment>
<dbReference type="RefSeq" id="XP_068353182.1">
    <property type="nucleotide sequence ID" value="XM_068509020.1"/>
</dbReference>
<dbReference type="EMBL" id="MLAK01000973">
    <property type="protein sequence ID" value="OHT00046.1"/>
    <property type="molecule type" value="Genomic_DNA"/>
</dbReference>
<dbReference type="PROSITE" id="PS50096">
    <property type="entry name" value="IQ"/>
    <property type="match status" value="1"/>
</dbReference>
<dbReference type="Proteomes" id="UP000179807">
    <property type="component" value="Unassembled WGS sequence"/>
</dbReference>
<name>A0A1J4JRA8_9EUKA</name>
<proteinExistence type="predicted"/>
<protein>
    <recommendedName>
        <fullName evidence="3">IQ calmodulin-binding motif family protein</fullName>
    </recommendedName>
</protein>
<evidence type="ECO:0000313" key="2">
    <source>
        <dbReference type="Proteomes" id="UP000179807"/>
    </source>
</evidence>
<accession>A0A1J4JRA8</accession>
<evidence type="ECO:0000313" key="1">
    <source>
        <dbReference type="EMBL" id="OHT00046.1"/>
    </source>
</evidence>
<gene>
    <name evidence="1" type="ORF">TRFO_33329</name>
</gene>